<keyword evidence="5" id="KW-1185">Reference proteome</keyword>
<dbReference type="Pfam" id="PF20606">
    <property type="entry name" value="DUF6799"/>
    <property type="match status" value="1"/>
</dbReference>
<feature type="region of interest" description="Disordered" evidence="1">
    <location>
        <begin position="128"/>
        <end position="166"/>
    </location>
</feature>
<feature type="compositionally biased region" description="Low complexity" evidence="1">
    <location>
        <begin position="25"/>
        <end position="36"/>
    </location>
</feature>
<feature type="signal peptide" evidence="2">
    <location>
        <begin position="1"/>
        <end position="22"/>
    </location>
</feature>
<evidence type="ECO:0000313" key="5">
    <source>
        <dbReference type="Proteomes" id="UP000441336"/>
    </source>
</evidence>
<evidence type="ECO:0000256" key="1">
    <source>
        <dbReference type="SAM" id="MobiDB-lite"/>
    </source>
</evidence>
<protein>
    <recommendedName>
        <fullName evidence="3">DUF6799 domain-containing protein</fullName>
    </recommendedName>
</protein>
<comment type="caution">
    <text evidence="4">The sequence shown here is derived from an EMBL/GenBank/DDBJ whole genome shotgun (WGS) entry which is preliminary data.</text>
</comment>
<sequence length="166" mass="18133">MKIFVHALLLGSALLLATESQAQSRPVAPRRTGATPRPRPKTSGVMLKDGVMMKDGKILLTEQGLSTPLTQDKTLVNGTVITANGQVTSPNNGGTVQLAEGDMVSLTGRLTTRREMVEADSVRKLVDYDLKHPGKRKEMEKAREKAEKAKEKADKEKAKQKEKAKK</sequence>
<dbReference type="RefSeq" id="WP_157568305.1">
    <property type="nucleotide sequence ID" value="NZ_WQKZ01000004.1"/>
</dbReference>
<accession>A0A7K1TIX8</accession>
<dbReference type="EMBL" id="WQKZ01000004">
    <property type="protein sequence ID" value="MVN78345.1"/>
    <property type="molecule type" value="Genomic_DNA"/>
</dbReference>
<dbReference type="InterPro" id="IPR046478">
    <property type="entry name" value="DUF6799"/>
</dbReference>
<feature type="chain" id="PRO_5029459300" description="DUF6799 domain-containing protein" evidence="2">
    <location>
        <begin position="23"/>
        <end position="166"/>
    </location>
</feature>
<gene>
    <name evidence="4" type="ORF">GO988_18600</name>
</gene>
<evidence type="ECO:0000313" key="4">
    <source>
        <dbReference type="EMBL" id="MVN78345.1"/>
    </source>
</evidence>
<feature type="domain" description="DUF6799" evidence="3">
    <location>
        <begin position="48"/>
        <end position="110"/>
    </location>
</feature>
<feature type="region of interest" description="Disordered" evidence="1">
    <location>
        <begin position="20"/>
        <end position="43"/>
    </location>
</feature>
<keyword evidence="2" id="KW-0732">Signal</keyword>
<organism evidence="4 5">
    <name type="scientific">Hymenobacter ginkgonis</name>
    <dbReference type="NCBI Taxonomy" id="2682976"/>
    <lineage>
        <taxon>Bacteria</taxon>
        <taxon>Pseudomonadati</taxon>
        <taxon>Bacteroidota</taxon>
        <taxon>Cytophagia</taxon>
        <taxon>Cytophagales</taxon>
        <taxon>Hymenobacteraceae</taxon>
        <taxon>Hymenobacter</taxon>
    </lineage>
</organism>
<dbReference type="Proteomes" id="UP000441336">
    <property type="component" value="Unassembled WGS sequence"/>
</dbReference>
<name>A0A7K1TIX8_9BACT</name>
<evidence type="ECO:0000259" key="3">
    <source>
        <dbReference type="Pfam" id="PF20606"/>
    </source>
</evidence>
<evidence type="ECO:0000256" key="2">
    <source>
        <dbReference type="SAM" id="SignalP"/>
    </source>
</evidence>
<reference evidence="4 5" key="1">
    <citation type="submission" date="2019-12" db="EMBL/GenBank/DDBJ databases">
        <title>Hymenobacter sp. HMF4947 Genome sequencing and assembly.</title>
        <authorList>
            <person name="Kang H."/>
            <person name="Cha I."/>
            <person name="Kim H."/>
            <person name="Joh K."/>
        </authorList>
    </citation>
    <scope>NUCLEOTIDE SEQUENCE [LARGE SCALE GENOMIC DNA]</scope>
    <source>
        <strain evidence="4 5">HMF4947</strain>
    </source>
</reference>
<proteinExistence type="predicted"/>
<dbReference type="AlphaFoldDB" id="A0A7K1TIX8"/>